<comment type="caution">
    <text evidence="1">The sequence shown here is derived from an EMBL/GenBank/DDBJ whole genome shotgun (WGS) entry which is preliminary data.</text>
</comment>
<evidence type="ECO:0000313" key="2">
    <source>
        <dbReference type="Proteomes" id="UP001211173"/>
    </source>
</evidence>
<protein>
    <recommendedName>
        <fullName evidence="3">CopG family transcriptional regulator</fullName>
    </recommendedName>
</protein>
<organism evidence="1 2">
    <name type="scientific">Flavonifractor plautii</name>
    <name type="common">Fusobacterium plautii</name>
    <dbReference type="NCBI Taxonomy" id="292800"/>
    <lineage>
        <taxon>Bacteria</taxon>
        <taxon>Bacillati</taxon>
        <taxon>Bacillota</taxon>
        <taxon>Clostridia</taxon>
        <taxon>Eubacteriales</taxon>
        <taxon>Oscillospiraceae</taxon>
        <taxon>Flavonifractor</taxon>
    </lineage>
</organism>
<evidence type="ECO:0000313" key="1">
    <source>
        <dbReference type="EMBL" id="MDB7936438.1"/>
    </source>
</evidence>
<reference evidence="1" key="1">
    <citation type="submission" date="2023-01" db="EMBL/GenBank/DDBJ databases">
        <title>Human gut microbiome strain richness.</title>
        <authorList>
            <person name="Chen-Liaw A."/>
        </authorList>
    </citation>
    <scope>NUCLEOTIDE SEQUENCE</scope>
    <source>
        <strain evidence="1">1001287st1_F4_1001285I_161205</strain>
    </source>
</reference>
<name>A0AAW6CLB0_FLAPL</name>
<gene>
    <name evidence="1" type="ORF">PNE06_25520</name>
</gene>
<accession>A0AAW6CLB0</accession>
<dbReference type="AlphaFoldDB" id="A0AAW6CLB0"/>
<dbReference type="EMBL" id="JAQLWV010000133">
    <property type="protein sequence ID" value="MDB7936438.1"/>
    <property type="molecule type" value="Genomic_DNA"/>
</dbReference>
<dbReference type="Proteomes" id="UP001211173">
    <property type="component" value="Unassembled WGS sequence"/>
</dbReference>
<dbReference type="RefSeq" id="WP_256274744.1">
    <property type="nucleotide sequence ID" value="NZ_BAABXT010000001.1"/>
</dbReference>
<sequence>MRLDAETEKKLQEYCERHNISKGEAIRQGVHLLLATEK</sequence>
<proteinExistence type="predicted"/>
<evidence type="ECO:0008006" key="3">
    <source>
        <dbReference type="Google" id="ProtNLM"/>
    </source>
</evidence>